<evidence type="ECO:0000256" key="1">
    <source>
        <dbReference type="ARBA" id="ARBA00000306"/>
    </source>
</evidence>
<evidence type="ECO:0000256" key="4">
    <source>
        <dbReference type="ARBA" id="ARBA00022801"/>
    </source>
</evidence>
<organism evidence="12 13">
    <name type="scientific">Melipona bicolor</name>
    <dbReference type="NCBI Taxonomy" id="60889"/>
    <lineage>
        <taxon>Eukaryota</taxon>
        <taxon>Metazoa</taxon>
        <taxon>Ecdysozoa</taxon>
        <taxon>Arthropoda</taxon>
        <taxon>Hexapoda</taxon>
        <taxon>Insecta</taxon>
        <taxon>Pterygota</taxon>
        <taxon>Neoptera</taxon>
        <taxon>Endopterygota</taxon>
        <taxon>Hymenoptera</taxon>
        <taxon>Apocrita</taxon>
        <taxon>Aculeata</taxon>
        <taxon>Apoidea</taxon>
        <taxon>Anthophila</taxon>
        <taxon>Apidae</taxon>
        <taxon>Melipona</taxon>
    </lineage>
</organism>
<gene>
    <name evidence="12" type="ORF">K0M31_006369</name>
</gene>
<dbReference type="PANTHER" id="PTHR10188:SF43">
    <property type="entry name" value="ASPARAGINASE (EUROFUNG)"/>
    <property type="match status" value="1"/>
</dbReference>
<name>A0AA40FTX3_9HYME</name>
<protein>
    <submittedName>
        <fullName evidence="12">Uncharacterized protein</fullName>
    </submittedName>
</protein>
<evidence type="ECO:0000256" key="9">
    <source>
        <dbReference type="PIRSR" id="PIRSR600246-1"/>
    </source>
</evidence>
<dbReference type="AlphaFoldDB" id="A0AA40FTX3"/>
<evidence type="ECO:0000256" key="6">
    <source>
        <dbReference type="ARBA" id="ARBA00049366"/>
    </source>
</evidence>
<dbReference type="Gene3D" id="3.60.20.30">
    <property type="entry name" value="(Glycosyl)asparaginase"/>
    <property type="match status" value="1"/>
</dbReference>
<feature type="active site" description="Nucleophile" evidence="9">
    <location>
        <position position="10"/>
    </location>
</feature>
<dbReference type="PANTHER" id="PTHR10188">
    <property type="entry name" value="L-ASPARAGINASE"/>
    <property type="match status" value="1"/>
</dbReference>
<keyword evidence="5" id="KW-0068">Autocatalytic cleavage</keyword>
<evidence type="ECO:0000313" key="12">
    <source>
        <dbReference type="EMBL" id="KAK1125032.1"/>
    </source>
</evidence>
<comment type="similarity">
    <text evidence="2">Belongs to the Ntn-hydrolase family.</text>
</comment>
<dbReference type="EMBL" id="JAHYIQ010000017">
    <property type="protein sequence ID" value="KAK1125032.1"/>
    <property type="molecule type" value="Genomic_DNA"/>
</dbReference>
<keyword evidence="3" id="KW-0645">Protease</keyword>
<comment type="caution">
    <text evidence="12">The sequence shown here is derived from an EMBL/GenBank/DDBJ whole genome shotgun (WGS) entry which is preliminary data.</text>
</comment>
<dbReference type="InterPro" id="IPR029055">
    <property type="entry name" value="Ntn_hydrolases_N"/>
</dbReference>
<dbReference type="Proteomes" id="UP001177670">
    <property type="component" value="Unassembled WGS sequence"/>
</dbReference>
<comment type="subunit">
    <text evidence="8">Heterodimer of an alpha and beta chain produced by autocleavage.</text>
</comment>
<comment type="catalytic activity">
    <reaction evidence="1">
        <text>Cleavage of a beta-linked Asp residue from the N-terminus of a polypeptide.</text>
        <dbReference type="EC" id="3.4.19.5"/>
    </reaction>
</comment>
<dbReference type="FunFam" id="3.60.20.30:FF:000001">
    <property type="entry name" value="Isoaspartyl peptidase/L-asparaginase"/>
    <property type="match status" value="1"/>
</dbReference>
<feature type="binding site" evidence="10">
    <location>
        <begin position="37"/>
        <end position="40"/>
    </location>
    <ligand>
        <name>substrate</name>
    </ligand>
</feature>
<accession>A0AA40FTX3</accession>
<feature type="site" description="Cleavage; by autolysis" evidence="11">
    <location>
        <begin position="9"/>
        <end position="10"/>
    </location>
</feature>
<proteinExistence type="inferred from homology"/>
<evidence type="ECO:0000256" key="11">
    <source>
        <dbReference type="PIRSR" id="PIRSR600246-3"/>
    </source>
</evidence>
<comment type="catalytic activity">
    <reaction evidence="6">
        <text>L-asparagine + H2O = L-aspartate + NH4(+)</text>
        <dbReference type="Rhea" id="RHEA:21016"/>
        <dbReference type="ChEBI" id="CHEBI:15377"/>
        <dbReference type="ChEBI" id="CHEBI:28938"/>
        <dbReference type="ChEBI" id="CHEBI:29991"/>
        <dbReference type="ChEBI" id="CHEBI:58048"/>
        <dbReference type="EC" id="3.5.1.1"/>
    </reaction>
</comment>
<evidence type="ECO:0000256" key="2">
    <source>
        <dbReference type="ARBA" id="ARBA00010872"/>
    </source>
</evidence>
<dbReference type="SUPFAM" id="SSF56235">
    <property type="entry name" value="N-terminal nucleophile aminohydrolases (Ntn hydrolases)"/>
    <property type="match status" value="1"/>
</dbReference>
<keyword evidence="13" id="KW-1185">Reference proteome</keyword>
<evidence type="ECO:0000256" key="5">
    <source>
        <dbReference type="ARBA" id="ARBA00022813"/>
    </source>
</evidence>
<evidence type="ECO:0000256" key="10">
    <source>
        <dbReference type="PIRSR" id="PIRSR600246-2"/>
    </source>
</evidence>
<keyword evidence="4" id="KW-0378">Hydrolase</keyword>
<dbReference type="GO" id="GO:0004067">
    <property type="term" value="F:asparaginase activity"/>
    <property type="evidence" value="ECO:0007669"/>
    <property type="project" value="UniProtKB-EC"/>
</dbReference>
<feature type="binding site" evidence="10">
    <location>
        <begin position="59"/>
        <end position="62"/>
    </location>
    <ligand>
        <name>substrate</name>
    </ligand>
</feature>
<evidence type="ECO:0000256" key="3">
    <source>
        <dbReference type="ARBA" id="ARBA00022670"/>
    </source>
</evidence>
<evidence type="ECO:0000256" key="7">
    <source>
        <dbReference type="ARBA" id="ARBA00054922"/>
    </source>
</evidence>
<dbReference type="InterPro" id="IPR000246">
    <property type="entry name" value="Peptidase_T2"/>
</dbReference>
<evidence type="ECO:0000256" key="8">
    <source>
        <dbReference type="ARBA" id="ARBA00061780"/>
    </source>
</evidence>
<comment type="function">
    <text evidence="7">Has both L-asparaginase and beta-aspartyl peptidase activity. Does not have aspartylglucosaminidase activity and is inactive toward GlcNAc-L-Asn. Likewise, has no activity toward glutamine.</text>
</comment>
<reference evidence="12" key="1">
    <citation type="submission" date="2021-10" db="EMBL/GenBank/DDBJ databases">
        <title>Melipona bicolor Genome sequencing and assembly.</title>
        <authorList>
            <person name="Araujo N.S."/>
            <person name="Arias M.C."/>
        </authorList>
    </citation>
    <scope>NUCLEOTIDE SEQUENCE</scope>
    <source>
        <strain evidence="12">USP_2M_L1-L4_2017</strain>
        <tissue evidence="12">Whole body</tissue>
    </source>
</reference>
<dbReference type="GO" id="GO:0008798">
    <property type="term" value="F:beta-aspartyl-peptidase activity"/>
    <property type="evidence" value="ECO:0007669"/>
    <property type="project" value="UniProtKB-EC"/>
</dbReference>
<evidence type="ECO:0000313" key="13">
    <source>
        <dbReference type="Proteomes" id="UP001177670"/>
    </source>
</evidence>
<dbReference type="Pfam" id="PF01112">
    <property type="entry name" value="Asparaginase_2"/>
    <property type="match status" value="1"/>
</dbReference>
<dbReference type="GO" id="GO:0006508">
    <property type="term" value="P:proteolysis"/>
    <property type="evidence" value="ECO:0007669"/>
    <property type="project" value="UniProtKB-KW"/>
</dbReference>
<sequence>MLLFVDSSGTVGCVAYDGYSIAAGTTTGGINKKLVGRVGDTPILGCGTYAIRDVGCSLTGHGESIMKLGLAREIVEDIKYNNISCEEALYKHFSYMLKKFEQVGGGIVLQSDGRWATYFTSNKMPYAVIENDLITYGARLYEERREMYNNNEKNSECKCPFIIVLLTLHICFTH</sequence>
<dbReference type="GO" id="GO:0005737">
    <property type="term" value="C:cytoplasm"/>
    <property type="evidence" value="ECO:0007669"/>
    <property type="project" value="TreeGrafter"/>
</dbReference>